<dbReference type="InterPro" id="IPR035669">
    <property type="entry name" value="SGNH_plant_lipase-like"/>
</dbReference>
<dbReference type="InterPro" id="IPR001087">
    <property type="entry name" value="GDSL"/>
</dbReference>
<dbReference type="PROSITE" id="PS01098">
    <property type="entry name" value="LIPASE_GDSL_SER"/>
    <property type="match status" value="1"/>
</dbReference>
<proteinExistence type="inferred from homology"/>
<evidence type="ECO:0000313" key="4">
    <source>
        <dbReference type="Proteomes" id="UP001210211"/>
    </source>
</evidence>
<reference evidence="3 4" key="1">
    <citation type="journal article" date="2022" name="Cell">
        <title>Repeat-based holocentromeres influence genome architecture and karyotype evolution.</title>
        <authorList>
            <person name="Hofstatter P.G."/>
            <person name="Thangavel G."/>
            <person name="Lux T."/>
            <person name="Neumann P."/>
            <person name="Vondrak T."/>
            <person name="Novak P."/>
            <person name="Zhang M."/>
            <person name="Costa L."/>
            <person name="Castellani M."/>
            <person name="Scott A."/>
            <person name="Toegelov H."/>
            <person name="Fuchs J."/>
            <person name="Mata-Sucre Y."/>
            <person name="Dias Y."/>
            <person name="Vanzela A.L.L."/>
            <person name="Huettel B."/>
            <person name="Almeida C.C.S."/>
            <person name="Simkova H."/>
            <person name="Souza G."/>
            <person name="Pedrosa-Harand A."/>
            <person name="Macas J."/>
            <person name="Mayer K.F.X."/>
            <person name="Houben A."/>
            <person name="Marques A."/>
        </authorList>
    </citation>
    <scope>NUCLEOTIDE SEQUENCE [LARGE SCALE GENOMIC DNA]</scope>
    <source>
        <strain evidence="3">RhyTen1mFocal</strain>
    </source>
</reference>
<dbReference type="FunFam" id="3.40.50.1110:FF:000003">
    <property type="entry name" value="GDSL esterase/lipase APG"/>
    <property type="match status" value="1"/>
</dbReference>
<name>A0AAD6EJU4_9POAL</name>
<dbReference type="InterPro" id="IPR008265">
    <property type="entry name" value="Lipase_GDSL_AS"/>
</dbReference>
<accession>A0AAD6EJU4</accession>
<feature type="signal peptide" evidence="2">
    <location>
        <begin position="1"/>
        <end position="24"/>
    </location>
</feature>
<dbReference type="EMBL" id="JAMRDG010000002">
    <property type="protein sequence ID" value="KAJ3687106.1"/>
    <property type="molecule type" value="Genomic_DNA"/>
</dbReference>
<sequence>MKPISIMLLLALQICFCIVGIARGQSLVPGVMIFGDSVVDTGNNNHLLTLVKANFPPYGRDFSSRLPTGRFCNGKLATDFAVETLGFSSYPPPYLSSKAQGENLLTGANFASAASGYWDKSALLYGAVPLNQQLRNFKEYQIKVKAIAGEENTTELIRGSIYLLSAGSSDYVQNYYINPLINRLQSPDQFGDLLLHSFNSFIKNLYELGARRIGVTSLPPLGCLPASITLFGKGKNSCVTRLNNDAIAFNYKLEAAAEALKKTYPDLKLVIFDIFNPLLDIVQNPTKYEFFEARKACCGTGTIETSLLCNANSIGTCTDASGYVFWDSFHPSEAANKALAEALLLQGIGLIS</sequence>
<dbReference type="GO" id="GO:0006629">
    <property type="term" value="P:lipid metabolic process"/>
    <property type="evidence" value="ECO:0007669"/>
    <property type="project" value="InterPro"/>
</dbReference>
<dbReference type="PANTHER" id="PTHR45642:SF67">
    <property type="entry name" value="GDSL-LIKE LIPASE_ACYLHYDROLASE FAMILY PROTEIN, EXPRESSED"/>
    <property type="match status" value="1"/>
</dbReference>
<gene>
    <name evidence="3" type="ORF">LUZ61_016270</name>
</gene>
<feature type="chain" id="PRO_5042226759" description="GDSL esterase/lipase" evidence="2">
    <location>
        <begin position="25"/>
        <end position="352"/>
    </location>
</feature>
<protein>
    <recommendedName>
        <fullName evidence="5">GDSL esterase/lipase</fullName>
    </recommendedName>
</protein>
<evidence type="ECO:0008006" key="5">
    <source>
        <dbReference type="Google" id="ProtNLM"/>
    </source>
</evidence>
<evidence type="ECO:0000313" key="3">
    <source>
        <dbReference type="EMBL" id="KAJ3687106.1"/>
    </source>
</evidence>
<dbReference type="Gene3D" id="3.40.50.1110">
    <property type="entry name" value="SGNH hydrolase"/>
    <property type="match status" value="1"/>
</dbReference>
<dbReference type="GO" id="GO:0016298">
    <property type="term" value="F:lipase activity"/>
    <property type="evidence" value="ECO:0007669"/>
    <property type="project" value="InterPro"/>
</dbReference>
<dbReference type="SUPFAM" id="SSF52266">
    <property type="entry name" value="SGNH hydrolase"/>
    <property type="match status" value="1"/>
</dbReference>
<dbReference type="AlphaFoldDB" id="A0AAD6EJU4"/>
<dbReference type="Pfam" id="PF00657">
    <property type="entry name" value="Lipase_GDSL"/>
    <property type="match status" value="1"/>
</dbReference>
<comment type="similarity">
    <text evidence="1">Belongs to the 'GDSL' lipolytic enzyme family.</text>
</comment>
<dbReference type="CDD" id="cd01837">
    <property type="entry name" value="SGNH_plant_lipase_like"/>
    <property type="match status" value="1"/>
</dbReference>
<evidence type="ECO:0000256" key="1">
    <source>
        <dbReference type="ARBA" id="ARBA00008668"/>
    </source>
</evidence>
<dbReference type="InterPro" id="IPR050592">
    <property type="entry name" value="GDSL_lipolytic_enzyme"/>
</dbReference>
<dbReference type="Proteomes" id="UP001210211">
    <property type="component" value="Unassembled WGS sequence"/>
</dbReference>
<dbReference type="InterPro" id="IPR036514">
    <property type="entry name" value="SGNH_hydro_sf"/>
</dbReference>
<keyword evidence="4" id="KW-1185">Reference proteome</keyword>
<organism evidence="3 4">
    <name type="scientific">Rhynchospora tenuis</name>
    <dbReference type="NCBI Taxonomy" id="198213"/>
    <lineage>
        <taxon>Eukaryota</taxon>
        <taxon>Viridiplantae</taxon>
        <taxon>Streptophyta</taxon>
        <taxon>Embryophyta</taxon>
        <taxon>Tracheophyta</taxon>
        <taxon>Spermatophyta</taxon>
        <taxon>Magnoliopsida</taxon>
        <taxon>Liliopsida</taxon>
        <taxon>Poales</taxon>
        <taxon>Cyperaceae</taxon>
        <taxon>Cyperoideae</taxon>
        <taxon>Rhynchosporeae</taxon>
        <taxon>Rhynchospora</taxon>
    </lineage>
</organism>
<evidence type="ECO:0000256" key="2">
    <source>
        <dbReference type="SAM" id="SignalP"/>
    </source>
</evidence>
<keyword evidence="2" id="KW-0732">Signal</keyword>
<comment type="caution">
    <text evidence="3">The sequence shown here is derived from an EMBL/GenBank/DDBJ whole genome shotgun (WGS) entry which is preliminary data.</text>
</comment>
<dbReference type="PANTHER" id="PTHR45642">
    <property type="entry name" value="GDSL ESTERASE/LIPASE EXL3"/>
    <property type="match status" value="1"/>
</dbReference>